<name>A0ABT7VEL7_9BACE</name>
<protein>
    <submittedName>
        <fullName evidence="3">DUF3575 domain-containing protein</fullName>
    </submittedName>
</protein>
<feature type="region of interest" description="Disordered" evidence="1">
    <location>
        <begin position="28"/>
        <end position="81"/>
    </location>
</feature>
<reference evidence="3 4" key="1">
    <citation type="submission" date="2023-06" db="EMBL/GenBank/DDBJ databases">
        <authorList>
            <person name="Zeman M."/>
            <person name="Kubasova T."/>
            <person name="Jahodarova E."/>
            <person name="Nykrynova M."/>
            <person name="Rychlik I."/>
        </authorList>
    </citation>
    <scope>NUCLEOTIDE SEQUENCE [LARGE SCALE GENOMIC DNA]</scope>
    <source>
        <strain evidence="3 4">109_WCHN</strain>
    </source>
</reference>
<evidence type="ECO:0000313" key="4">
    <source>
        <dbReference type="Proteomes" id="UP001169458"/>
    </source>
</evidence>
<evidence type="ECO:0000313" key="3">
    <source>
        <dbReference type="EMBL" id="MDM8324751.1"/>
    </source>
</evidence>
<dbReference type="Proteomes" id="UP001169458">
    <property type="component" value="Unassembled WGS sequence"/>
</dbReference>
<keyword evidence="2" id="KW-0732">Signal</keyword>
<feature type="chain" id="PRO_5045762008" evidence="2">
    <location>
        <begin position="25"/>
        <end position="254"/>
    </location>
</feature>
<gene>
    <name evidence="3" type="ORF">QUW60_05835</name>
</gene>
<evidence type="ECO:0000256" key="2">
    <source>
        <dbReference type="SAM" id="SignalP"/>
    </source>
</evidence>
<dbReference type="Pfam" id="PF12099">
    <property type="entry name" value="DUF3575"/>
    <property type="match status" value="1"/>
</dbReference>
<accession>A0ABT7VEL7</accession>
<comment type="caution">
    <text evidence="3">The sequence shown here is derived from an EMBL/GenBank/DDBJ whole genome shotgun (WGS) entry which is preliminary data.</text>
</comment>
<dbReference type="EMBL" id="JAUDEN010000007">
    <property type="protein sequence ID" value="MDM8324751.1"/>
    <property type="molecule type" value="Genomic_DNA"/>
</dbReference>
<feature type="signal peptide" evidence="2">
    <location>
        <begin position="1"/>
        <end position="24"/>
    </location>
</feature>
<feature type="compositionally biased region" description="Polar residues" evidence="1">
    <location>
        <begin position="29"/>
        <end position="40"/>
    </location>
</feature>
<sequence>MMKRKYMIVGLLLCMSFFGGTILAESLPSAGSSENGTESLQVPHKPKGTKTRLGAQAQGGRPAEKKVETTKPQTGKKGGEVRKAVKKQTFDPSSRYVAVKTNAVYWAGAIMNLSAEVQLHEHVSLELPFNWSLWDIEQEHGVRLVLFQPEARWWMKGVGKGHFVGVHAHVGAFNVKWKDDRFQSTERPVLGAGFTYGYSLPFSEHWGAEFLIGAGYANMKYNQYYNIDNGAQIGKKSYNYWGITRIGASLVYRF</sequence>
<dbReference type="InterPro" id="IPR021958">
    <property type="entry name" value="DUF3575"/>
</dbReference>
<proteinExistence type="predicted"/>
<reference evidence="4" key="2">
    <citation type="submission" date="2023-07" db="EMBL/GenBank/DDBJ databases">
        <title>Identification and characterization of horizontal gene transfer across gut microbiota members of farm animals based on homology search.</title>
        <authorList>
            <person name="Schwarzerova J."/>
            <person name="Nykrynova M."/>
            <person name="Jureckova K."/>
            <person name="Cejkova D."/>
            <person name="Rychlik I."/>
        </authorList>
    </citation>
    <scope>NUCLEOTIDE SEQUENCE [LARGE SCALE GENOMIC DNA]</scope>
    <source>
        <strain evidence="4">109_WCHN</strain>
    </source>
</reference>
<evidence type="ECO:0000256" key="1">
    <source>
        <dbReference type="SAM" id="MobiDB-lite"/>
    </source>
</evidence>
<organism evidence="3 4">
    <name type="scientific">Bacteroides gallinaceum</name>
    <dbReference type="NCBI Taxonomy" id="1462571"/>
    <lineage>
        <taxon>Bacteria</taxon>
        <taxon>Pseudomonadati</taxon>
        <taxon>Bacteroidota</taxon>
        <taxon>Bacteroidia</taxon>
        <taxon>Bacteroidales</taxon>
        <taxon>Bacteroidaceae</taxon>
        <taxon>Bacteroides</taxon>
    </lineage>
</organism>
<keyword evidence="4" id="KW-1185">Reference proteome</keyword>